<evidence type="ECO:0000256" key="1">
    <source>
        <dbReference type="ARBA" id="ARBA00006186"/>
    </source>
</evidence>
<proteinExistence type="inferred from homology"/>
<dbReference type="GeneID" id="115805844"/>
<reference evidence="4" key="1">
    <citation type="submission" date="2025-08" db="UniProtKB">
        <authorList>
            <consortium name="RefSeq"/>
        </authorList>
    </citation>
    <scope>IDENTIFICATION</scope>
</reference>
<keyword evidence="3" id="KW-1185">Reference proteome</keyword>
<evidence type="ECO:0000256" key="2">
    <source>
        <dbReference type="SAM" id="MobiDB-lite"/>
    </source>
</evidence>
<gene>
    <name evidence="4" type="primary">LOC115805844</name>
</gene>
<sequence>MERAVDARRLISISLRKIHRSRTQRGGIKLHKNLLVSFVLRNARQLYINEKYAEIYRKQKYEAMALYRETTKELDSHGVVEKDESADNFCWTVASQYGRQTAVMQSAFSLTPALYFTASEVHVGIQKDCERCDEQPNALSCNSFSSNSNCVETTVLDLDTHLVTTVVSGGMEKECCGYVSPRTQDAHSTRKRKTDVSSPESVSTTESKRMKSENNCCVYAERTGKVSSSDNSLNPGDVDKEEELEQVDKQFCTEKTLLSNEAWTNAIEAF</sequence>
<dbReference type="InterPro" id="IPR008653">
    <property type="entry name" value="IER"/>
</dbReference>
<comment type="similarity">
    <text evidence="1">Belongs to the IER family.</text>
</comment>
<dbReference type="InParanoid" id="A0A6J2UST1"/>
<dbReference type="AlphaFoldDB" id="A0A6J2UST1"/>
<organism evidence="3 4">
    <name type="scientific">Chanos chanos</name>
    <name type="common">Milkfish</name>
    <name type="synonym">Mugil chanos</name>
    <dbReference type="NCBI Taxonomy" id="29144"/>
    <lineage>
        <taxon>Eukaryota</taxon>
        <taxon>Metazoa</taxon>
        <taxon>Chordata</taxon>
        <taxon>Craniata</taxon>
        <taxon>Vertebrata</taxon>
        <taxon>Euteleostomi</taxon>
        <taxon>Actinopterygii</taxon>
        <taxon>Neopterygii</taxon>
        <taxon>Teleostei</taxon>
        <taxon>Ostariophysi</taxon>
        <taxon>Gonorynchiformes</taxon>
        <taxon>Chanidae</taxon>
        <taxon>Chanos</taxon>
    </lineage>
</organism>
<accession>A0A6J2UST1</accession>
<dbReference type="Pfam" id="PF05760">
    <property type="entry name" value="IER"/>
    <property type="match status" value="1"/>
</dbReference>
<feature type="region of interest" description="Disordered" evidence="2">
    <location>
        <begin position="186"/>
        <end position="209"/>
    </location>
</feature>
<protein>
    <submittedName>
        <fullName evidence="4">Immediate early response gene 5-like protein</fullName>
    </submittedName>
</protein>
<evidence type="ECO:0000313" key="4">
    <source>
        <dbReference type="RefSeq" id="XP_030622402.1"/>
    </source>
</evidence>
<feature type="compositionally biased region" description="Low complexity" evidence="2">
    <location>
        <begin position="196"/>
        <end position="205"/>
    </location>
</feature>
<dbReference type="RefSeq" id="XP_030622402.1">
    <property type="nucleotide sequence ID" value="XM_030766542.1"/>
</dbReference>
<dbReference type="PANTHER" id="PTHR15895">
    <property type="entry name" value="IMMEDIATE EARLY RESPONSE GENE"/>
    <property type="match status" value="1"/>
</dbReference>
<evidence type="ECO:0000313" key="3">
    <source>
        <dbReference type="Proteomes" id="UP000504632"/>
    </source>
</evidence>
<name>A0A6J2UST1_CHACN</name>
<dbReference type="OrthoDB" id="6358394at2759"/>
<dbReference type="Proteomes" id="UP000504632">
    <property type="component" value="Chromosome 1"/>
</dbReference>